<dbReference type="EMBL" id="KV921364">
    <property type="protein sequence ID" value="ORE17122.1"/>
    <property type="molecule type" value="Genomic_DNA"/>
</dbReference>
<gene>
    <name evidence="1" type="ORF">BCV71DRAFT_236067</name>
</gene>
<sequence>MASEFQRAYRGAIRIKSWKSPELFFVGLYPNCRALFVFGQSSNHNAYAENAKVVTRFNMNKKMINGVEDVVITPGWFLREDGTKPNSKDILRRPKRGPVWDMKGVRRILEERGLGHQDELKKQGKHWNARCGSIPVADRSCCRFHLLAAQPDFLEQKAMLHLVIIDAGHLFSLYPKYYC</sequence>
<dbReference type="PANTHER" id="PTHR35871:SF1">
    <property type="entry name" value="CXC1-LIKE CYSTEINE CLUSTER ASSOCIATED WITH KDZ TRANSPOSASES DOMAIN-CONTAINING PROTEIN"/>
    <property type="match status" value="1"/>
</dbReference>
<dbReference type="Proteomes" id="UP000242381">
    <property type="component" value="Unassembled WGS sequence"/>
</dbReference>
<proteinExistence type="predicted"/>
<dbReference type="PANTHER" id="PTHR35871">
    <property type="entry name" value="EXPRESSED PROTEIN"/>
    <property type="match status" value="1"/>
</dbReference>
<organism evidence="1 2">
    <name type="scientific">Rhizopus microsporus</name>
    <dbReference type="NCBI Taxonomy" id="58291"/>
    <lineage>
        <taxon>Eukaryota</taxon>
        <taxon>Fungi</taxon>
        <taxon>Fungi incertae sedis</taxon>
        <taxon>Mucoromycota</taxon>
        <taxon>Mucoromycotina</taxon>
        <taxon>Mucoromycetes</taxon>
        <taxon>Mucorales</taxon>
        <taxon>Mucorineae</taxon>
        <taxon>Rhizopodaceae</taxon>
        <taxon>Rhizopus</taxon>
    </lineage>
</organism>
<name>A0A1X0RYK1_RHIZD</name>
<reference evidence="1 2" key="1">
    <citation type="journal article" date="2016" name="Proc. Natl. Acad. Sci. U.S.A.">
        <title>Lipid metabolic changes in an early divergent fungus govern the establishment of a mutualistic symbiosis with endobacteria.</title>
        <authorList>
            <person name="Lastovetsky O.A."/>
            <person name="Gaspar M.L."/>
            <person name="Mondo S.J."/>
            <person name="LaButti K.M."/>
            <person name="Sandor L."/>
            <person name="Grigoriev I.V."/>
            <person name="Henry S.A."/>
            <person name="Pawlowska T.E."/>
        </authorList>
    </citation>
    <scope>NUCLEOTIDE SEQUENCE [LARGE SCALE GENOMIC DNA]</scope>
    <source>
        <strain evidence="1 2">ATCC 11559</strain>
    </source>
</reference>
<dbReference type="AlphaFoldDB" id="A0A1X0RYK1"/>
<accession>A0A1X0RYK1</accession>
<dbReference type="OMA" id="MINGVED"/>
<evidence type="ECO:0000313" key="2">
    <source>
        <dbReference type="Proteomes" id="UP000242381"/>
    </source>
</evidence>
<protein>
    <submittedName>
        <fullName evidence="1">Uncharacterized protein</fullName>
    </submittedName>
</protein>
<evidence type="ECO:0000313" key="1">
    <source>
        <dbReference type="EMBL" id="ORE17122.1"/>
    </source>
</evidence>